<sequence>MGNFVAALVLLELFWIINLSYTHTYIDGYNSLHELADLAYDDLYPLSRYSFIDPYRFVGLGHSELYHTGGRGGYSNLGTYGFSGGGTGYSNLWRYLIRGSKDLGDYGHLGQYNIGGYNNMYNIDDVDYGRLYRRYSSLGSYQQHGSRYLGSYNNIGGYSNLGPYNFGGNRIGNDVGLLSYLSNNDRLNDDQYYPGVYSFVNRAVPSRPRKRNTYK</sequence>
<evidence type="ECO:0000313" key="3">
    <source>
        <dbReference type="Proteomes" id="UP001195483"/>
    </source>
</evidence>
<dbReference type="Proteomes" id="UP001195483">
    <property type="component" value="Unassembled WGS sequence"/>
</dbReference>
<gene>
    <name evidence="2" type="ORF">CHS0354_030740</name>
</gene>
<feature type="chain" id="PRO_5042107163" evidence="1">
    <location>
        <begin position="23"/>
        <end position="215"/>
    </location>
</feature>
<proteinExistence type="predicted"/>
<evidence type="ECO:0000256" key="1">
    <source>
        <dbReference type="SAM" id="SignalP"/>
    </source>
</evidence>
<dbReference type="AlphaFoldDB" id="A0AAE0RLP4"/>
<accession>A0AAE0RLP4</accession>
<feature type="signal peptide" evidence="1">
    <location>
        <begin position="1"/>
        <end position="22"/>
    </location>
</feature>
<reference evidence="2" key="2">
    <citation type="journal article" date="2021" name="Genome Biol. Evol.">
        <title>Developing a high-quality reference genome for a parasitic bivalve with doubly uniparental inheritance (Bivalvia: Unionida).</title>
        <authorList>
            <person name="Smith C.H."/>
        </authorList>
    </citation>
    <scope>NUCLEOTIDE SEQUENCE</scope>
    <source>
        <strain evidence="2">CHS0354</strain>
        <tissue evidence="2">Mantle</tissue>
    </source>
</reference>
<evidence type="ECO:0000313" key="2">
    <source>
        <dbReference type="EMBL" id="KAK3575797.1"/>
    </source>
</evidence>
<reference evidence="2" key="1">
    <citation type="journal article" date="2021" name="Genome Biol. Evol.">
        <title>A High-Quality Reference Genome for a Parasitic Bivalve with Doubly Uniparental Inheritance (Bivalvia: Unionida).</title>
        <authorList>
            <person name="Smith C.H."/>
        </authorList>
    </citation>
    <scope>NUCLEOTIDE SEQUENCE</scope>
    <source>
        <strain evidence="2">CHS0354</strain>
    </source>
</reference>
<keyword evidence="1" id="KW-0732">Signal</keyword>
<name>A0AAE0RLP4_9BIVA</name>
<comment type="caution">
    <text evidence="2">The sequence shown here is derived from an EMBL/GenBank/DDBJ whole genome shotgun (WGS) entry which is preliminary data.</text>
</comment>
<reference evidence="2" key="3">
    <citation type="submission" date="2023-05" db="EMBL/GenBank/DDBJ databases">
        <authorList>
            <person name="Smith C.H."/>
        </authorList>
    </citation>
    <scope>NUCLEOTIDE SEQUENCE</scope>
    <source>
        <strain evidence="2">CHS0354</strain>
        <tissue evidence="2">Mantle</tissue>
    </source>
</reference>
<dbReference type="EMBL" id="JAEAOA010001831">
    <property type="protein sequence ID" value="KAK3575797.1"/>
    <property type="molecule type" value="Genomic_DNA"/>
</dbReference>
<organism evidence="2 3">
    <name type="scientific">Potamilus streckersoni</name>
    <dbReference type="NCBI Taxonomy" id="2493646"/>
    <lineage>
        <taxon>Eukaryota</taxon>
        <taxon>Metazoa</taxon>
        <taxon>Spiralia</taxon>
        <taxon>Lophotrochozoa</taxon>
        <taxon>Mollusca</taxon>
        <taxon>Bivalvia</taxon>
        <taxon>Autobranchia</taxon>
        <taxon>Heteroconchia</taxon>
        <taxon>Palaeoheterodonta</taxon>
        <taxon>Unionida</taxon>
        <taxon>Unionoidea</taxon>
        <taxon>Unionidae</taxon>
        <taxon>Ambleminae</taxon>
        <taxon>Lampsilini</taxon>
        <taxon>Potamilus</taxon>
    </lineage>
</organism>
<protein>
    <submittedName>
        <fullName evidence="2">Uncharacterized protein</fullName>
    </submittedName>
</protein>
<keyword evidence="3" id="KW-1185">Reference proteome</keyword>